<accession>A0AAV4U8Z3</accession>
<evidence type="ECO:0000313" key="2">
    <source>
        <dbReference type="Proteomes" id="UP001054837"/>
    </source>
</evidence>
<reference evidence="1 2" key="1">
    <citation type="submission" date="2021-06" db="EMBL/GenBank/DDBJ databases">
        <title>Caerostris darwini draft genome.</title>
        <authorList>
            <person name="Kono N."/>
            <person name="Arakawa K."/>
        </authorList>
    </citation>
    <scope>NUCLEOTIDE SEQUENCE [LARGE SCALE GENOMIC DNA]</scope>
</reference>
<sequence>MVLRVRCSELGRGLIKVPGVAFGGRVGGGRWAPDKSEQFSERPRSHFTANLKPQRQKRFSKKHFFRRLLFSRYMVLRVRCSELDQGLIKVPGVAFRGRVGGGGGRWALDKCEQFSERPRSRFTANLEPQRQKRFSKKHFFRRLLFSRYMVLRVRCSVLGRGLIKVPGVAFGAEWGWSVGPR</sequence>
<evidence type="ECO:0000313" key="1">
    <source>
        <dbReference type="EMBL" id="GIY54196.1"/>
    </source>
</evidence>
<name>A0AAV4U8Z3_9ARAC</name>
<dbReference type="AlphaFoldDB" id="A0AAV4U8Z3"/>
<gene>
    <name evidence="1" type="ORF">CDAR_618151</name>
</gene>
<organism evidence="1 2">
    <name type="scientific">Caerostris darwini</name>
    <dbReference type="NCBI Taxonomy" id="1538125"/>
    <lineage>
        <taxon>Eukaryota</taxon>
        <taxon>Metazoa</taxon>
        <taxon>Ecdysozoa</taxon>
        <taxon>Arthropoda</taxon>
        <taxon>Chelicerata</taxon>
        <taxon>Arachnida</taxon>
        <taxon>Araneae</taxon>
        <taxon>Araneomorphae</taxon>
        <taxon>Entelegynae</taxon>
        <taxon>Araneoidea</taxon>
        <taxon>Araneidae</taxon>
        <taxon>Caerostris</taxon>
    </lineage>
</organism>
<comment type="caution">
    <text evidence="1">The sequence shown here is derived from an EMBL/GenBank/DDBJ whole genome shotgun (WGS) entry which is preliminary data.</text>
</comment>
<protein>
    <submittedName>
        <fullName evidence="1">Uncharacterized protein</fullName>
    </submittedName>
</protein>
<proteinExistence type="predicted"/>
<dbReference type="Proteomes" id="UP001054837">
    <property type="component" value="Unassembled WGS sequence"/>
</dbReference>
<dbReference type="EMBL" id="BPLQ01010886">
    <property type="protein sequence ID" value="GIY54196.1"/>
    <property type="molecule type" value="Genomic_DNA"/>
</dbReference>
<keyword evidence="2" id="KW-1185">Reference proteome</keyword>